<evidence type="ECO:0000313" key="2">
    <source>
        <dbReference type="Proteomes" id="UP000198894"/>
    </source>
</evidence>
<dbReference type="AlphaFoldDB" id="A0A1G8Z174"/>
<organism evidence="1 2">
    <name type="scientific">Mesorhizobium muleiense</name>
    <dbReference type="NCBI Taxonomy" id="1004279"/>
    <lineage>
        <taxon>Bacteria</taxon>
        <taxon>Pseudomonadati</taxon>
        <taxon>Pseudomonadota</taxon>
        <taxon>Alphaproteobacteria</taxon>
        <taxon>Hyphomicrobiales</taxon>
        <taxon>Phyllobacteriaceae</taxon>
        <taxon>Mesorhizobium</taxon>
    </lineage>
</organism>
<dbReference type="Proteomes" id="UP000198894">
    <property type="component" value="Unassembled WGS sequence"/>
</dbReference>
<name>A0A1G8Z174_9HYPH</name>
<sequence length="170" mass="19270">MDVASDRVNWVQSSRLRLLKEMQERRALGELSKKEAQRDVAASAVQNAARELAMIQQHCSRTEAALYQHLMSLDNLSSAALDRHRLHTEQLAAEITSRRQMLDDAQIAQEEAEMAASRTRELWVICSAARDKWQQIEDDVRRAVETHSEAAAEIEADDEILLKYARGSLA</sequence>
<reference evidence="2" key="1">
    <citation type="submission" date="2016-10" db="EMBL/GenBank/DDBJ databases">
        <authorList>
            <person name="Varghese N."/>
            <person name="Submissions S."/>
        </authorList>
    </citation>
    <scope>NUCLEOTIDE SEQUENCE [LARGE SCALE GENOMIC DNA]</scope>
    <source>
        <strain evidence="2">CGMCC 1.11022</strain>
    </source>
</reference>
<accession>A0A1G8Z174</accession>
<keyword evidence="2" id="KW-1185">Reference proteome</keyword>
<dbReference type="EMBL" id="FNEE01000011">
    <property type="protein sequence ID" value="SDK08095.1"/>
    <property type="molecule type" value="Genomic_DNA"/>
</dbReference>
<proteinExistence type="predicted"/>
<evidence type="ECO:0000313" key="1">
    <source>
        <dbReference type="EMBL" id="SDK08095.1"/>
    </source>
</evidence>
<dbReference type="RefSeq" id="WP_091595843.1">
    <property type="nucleotide sequence ID" value="NZ_FNEE01000011.1"/>
</dbReference>
<protein>
    <submittedName>
        <fullName evidence="1">Nodulation-related protein, predicted type III secretion system component</fullName>
    </submittedName>
</protein>
<gene>
    <name evidence="1" type="ORF">SAMN05428953_111124</name>
</gene>